<reference evidence="2" key="1">
    <citation type="journal article" date="2019" name="Int. J. Syst. Evol. Microbiol.">
        <title>The Global Catalogue of Microorganisms (GCM) 10K type strain sequencing project: providing services to taxonomists for standard genome sequencing and annotation.</title>
        <authorList>
            <consortium name="The Broad Institute Genomics Platform"/>
            <consortium name="The Broad Institute Genome Sequencing Center for Infectious Disease"/>
            <person name="Wu L."/>
            <person name="Ma J."/>
        </authorList>
    </citation>
    <scope>NUCLEOTIDE SEQUENCE [LARGE SCALE GENOMIC DNA]</scope>
    <source>
        <strain evidence="2">JCM 15592</strain>
    </source>
</reference>
<evidence type="ECO:0008006" key="3">
    <source>
        <dbReference type="Google" id="ProtNLM"/>
    </source>
</evidence>
<gene>
    <name evidence="1" type="ORF">GCM10009811_16020</name>
</gene>
<dbReference type="InterPro" id="IPR001387">
    <property type="entry name" value="Cro/C1-type_HTH"/>
</dbReference>
<accession>A0ABP4XUR2</accession>
<dbReference type="Gene3D" id="1.10.260.40">
    <property type="entry name" value="lambda repressor-like DNA-binding domains"/>
    <property type="match status" value="1"/>
</dbReference>
<comment type="caution">
    <text evidence="1">The sequence shown here is derived from an EMBL/GenBank/DDBJ whole genome shotgun (WGS) entry which is preliminary data.</text>
</comment>
<dbReference type="SUPFAM" id="SSF47413">
    <property type="entry name" value="lambda repressor-like DNA-binding domains"/>
    <property type="match status" value="1"/>
</dbReference>
<sequence length="109" mass="11630">MPRSGGDEMPRSYVASGSWPDARLVKTAPPSARYGIVFARRLRDAMALQDLNPNSLGRSSGVSRKTIERTLIGEVLPAFGAIARLEDALGVDLWPGPEVRASKDGHGTG</sequence>
<dbReference type="Pfam" id="PF13560">
    <property type="entry name" value="HTH_31"/>
    <property type="match status" value="1"/>
</dbReference>
<dbReference type="Proteomes" id="UP001499938">
    <property type="component" value="Unassembled WGS sequence"/>
</dbReference>
<dbReference type="EMBL" id="BAAAPO010000025">
    <property type="protein sequence ID" value="GAA1792066.1"/>
    <property type="molecule type" value="Genomic_DNA"/>
</dbReference>
<dbReference type="InterPro" id="IPR010982">
    <property type="entry name" value="Lambda_DNA-bd_dom_sf"/>
</dbReference>
<keyword evidence="2" id="KW-1185">Reference proteome</keyword>
<protein>
    <recommendedName>
        <fullName evidence="3">HTH cro/C1-type domain-containing protein</fullName>
    </recommendedName>
</protein>
<evidence type="ECO:0000313" key="1">
    <source>
        <dbReference type="EMBL" id="GAA1792066.1"/>
    </source>
</evidence>
<proteinExistence type="predicted"/>
<organism evidence="1 2">
    <name type="scientific">Nostocoides veronense</name>
    <dbReference type="NCBI Taxonomy" id="330836"/>
    <lineage>
        <taxon>Bacteria</taxon>
        <taxon>Bacillati</taxon>
        <taxon>Actinomycetota</taxon>
        <taxon>Actinomycetes</taxon>
        <taxon>Micrococcales</taxon>
        <taxon>Intrasporangiaceae</taxon>
        <taxon>Nostocoides</taxon>
    </lineage>
</organism>
<evidence type="ECO:0000313" key="2">
    <source>
        <dbReference type="Proteomes" id="UP001499938"/>
    </source>
</evidence>
<name>A0ABP4XUR2_9MICO</name>
<dbReference type="CDD" id="cd00093">
    <property type="entry name" value="HTH_XRE"/>
    <property type="match status" value="1"/>
</dbReference>